<dbReference type="EMBL" id="JADCNL010000009">
    <property type="protein sequence ID" value="KAG0466103.1"/>
    <property type="molecule type" value="Genomic_DNA"/>
</dbReference>
<sequence length="119" mass="13734">MSSKLSRRLEIADDGDENMDHITTKERPNKKAIETFQHKLSGARFFALRPNLGPPMGSSPVHCHEGEEEIVTVAKRKGRLSRIRLIVFCDEICSHFHDAHSHPTRRNPRLCPQQFHQNR</sequence>
<dbReference type="OrthoDB" id="4062651at2759"/>
<evidence type="ECO:0000256" key="1">
    <source>
        <dbReference type="SAM" id="MobiDB-lite"/>
    </source>
</evidence>
<dbReference type="AlphaFoldDB" id="A0A835ULQ8"/>
<protein>
    <submittedName>
        <fullName evidence="2">Uncharacterized protein</fullName>
    </submittedName>
</protein>
<organism evidence="2 3">
    <name type="scientific">Vanilla planifolia</name>
    <name type="common">Vanilla</name>
    <dbReference type="NCBI Taxonomy" id="51239"/>
    <lineage>
        <taxon>Eukaryota</taxon>
        <taxon>Viridiplantae</taxon>
        <taxon>Streptophyta</taxon>
        <taxon>Embryophyta</taxon>
        <taxon>Tracheophyta</taxon>
        <taxon>Spermatophyta</taxon>
        <taxon>Magnoliopsida</taxon>
        <taxon>Liliopsida</taxon>
        <taxon>Asparagales</taxon>
        <taxon>Orchidaceae</taxon>
        <taxon>Vanilloideae</taxon>
        <taxon>Vanilleae</taxon>
        <taxon>Vanilla</taxon>
    </lineage>
</organism>
<name>A0A835ULQ8_VANPL</name>
<feature type="region of interest" description="Disordered" evidence="1">
    <location>
        <begin position="1"/>
        <end position="22"/>
    </location>
</feature>
<feature type="region of interest" description="Disordered" evidence="1">
    <location>
        <begin position="98"/>
        <end position="119"/>
    </location>
</feature>
<evidence type="ECO:0000313" key="3">
    <source>
        <dbReference type="Proteomes" id="UP000636800"/>
    </source>
</evidence>
<gene>
    <name evidence="2" type="ORF">HPP92_017683</name>
</gene>
<comment type="caution">
    <text evidence="2">The sequence shown here is derived from an EMBL/GenBank/DDBJ whole genome shotgun (WGS) entry which is preliminary data.</text>
</comment>
<accession>A0A835ULQ8</accession>
<reference evidence="2 3" key="1">
    <citation type="journal article" date="2020" name="Nat. Food">
        <title>A phased Vanilla planifolia genome enables genetic improvement of flavour and production.</title>
        <authorList>
            <person name="Hasing T."/>
            <person name="Tang H."/>
            <person name="Brym M."/>
            <person name="Khazi F."/>
            <person name="Huang T."/>
            <person name="Chambers A.H."/>
        </authorList>
    </citation>
    <scope>NUCLEOTIDE SEQUENCE [LARGE SCALE GENOMIC DNA]</scope>
    <source>
        <tissue evidence="2">Leaf</tissue>
    </source>
</reference>
<keyword evidence="3" id="KW-1185">Reference proteome</keyword>
<dbReference type="Proteomes" id="UP000636800">
    <property type="component" value="Unassembled WGS sequence"/>
</dbReference>
<evidence type="ECO:0000313" key="2">
    <source>
        <dbReference type="EMBL" id="KAG0466103.1"/>
    </source>
</evidence>
<proteinExistence type="predicted"/>